<name>A0A3M7QUY9_BRAPC</name>
<protein>
    <submittedName>
        <fullName evidence="1">Uncharacterized protein</fullName>
    </submittedName>
</protein>
<sequence length="88" mass="10367">MLKKLIRKSEKISSLLEGTVKKELEVSKSNPVLKKLELLVTTKRELNFRNSVNSRFDTILSFFFLLPTMLVFPDLNERTKREQEMLTH</sequence>
<organism evidence="1 2">
    <name type="scientific">Brachionus plicatilis</name>
    <name type="common">Marine rotifer</name>
    <name type="synonym">Brachionus muelleri</name>
    <dbReference type="NCBI Taxonomy" id="10195"/>
    <lineage>
        <taxon>Eukaryota</taxon>
        <taxon>Metazoa</taxon>
        <taxon>Spiralia</taxon>
        <taxon>Gnathifera</taxon>
        <taxon>Rotifera</taxon>
        <taxon>Eurotatoria</taxon>
        <taxon>Monogononta</taxon>
        <taxon>Pseudotrocha</taxon>
        <taxon>Ploima</taxon>
        <taxon>Brachionidae</taxon>
        <taxon>Brachionus</taxon>
    </lineage>
</organism>
<evidence type="ECO:0000313" key="1">
    <source>
        <dbReference type="EMBL" id="RNA15156.1"/>
    </source>
</evidence>
<comment type="caution">
    <text evidence="1">The sequence shown here is derived from an EMBL/GenBank/DDBJ whole genome shotgun (WGS) entry which is preliminary data.</text>
</comment>
<reference evidence="1 2" key="1">
    <citation type="journal article" date="2018" name="Sci. Rep.">
        <title>Genomic signatures of local adaptation to the degree of environmental predictability in rotifers.</title>
        <authorList>
            <person name="Franch-Gras L."/>
            <person name="Hahn C."/>
            <person name="Garcia-Roger E.M."/>
            <person name="Carmona M.J."/>
            <person name="Serra M."/>
            <person name="Gomez A."/>
        </authorList>
    </citation>
    <scope>NUCLEOTIDE SEQUENCE [LARGE SCALE GENOMIC DNA]</scope>
    <source>
        <strain evidence="1">HYR1</strain>
    </source>
</reference>
<gene>
    <name evidence="1" type="ORF">BpHYR1_024722</name>
</gene>
<dbReference type="EMBL" id="REGN01005028">
    <property type="protein sequence ID" value="RNA15156.1"/>
    <property type="molecule type" value="Genomic_DNA"/>
</dbReference>
<keyword evidence="2" id="KW-1185">Reference proteome</keyword>
<dbReference type="AlphaFoldDB" id="A0A3M7QUY9"/>
<proteinExistence type="predicted"/>
<dbReference type="Proteomes" id="UP000276133">
    <property type="component" value="Unassembled WGS sequence"/>
</dbReference>
<accession>A0A3M7QUY9</accession>
<evidence type="ECO:0000313" key="2">
    <source>
        <dbReference type="Proteomes" id="UP000276133"/>
    </source>
</evidence>